<dbReference type="Proteomes" id="UP001374584">
    <property type="component" value="Unassembled WGS sequence"/>
</dbReference>
<keyword evidence="2" id="KW-1185">Reference proteome</keyword>
<sequence>MPTSSSMPMGTHDCALAFNVKSAITFRRSLVPKPDPLQMINMPTREGQKHQNQSVKVLADRGLIMGNSKEHLVLHVAF</sequence>
<reference evidence="1 2" key="1">
    <citation type="submission" date="2024-01" db="EMBL/GenBank/DDBJ databases">
        <title>The genomes of 5 underutilized Papilionoideae crops provide insights into root nodulation and disease resistanc.</title>
        <authorList>
            <person name="Jiang F."/>
        </authorList>
    </citation>
    <scope>NUCLEOTIDE SEQUENCE [LARGE SCALE GENOMIC DNA]</scope>
    <source>
        <strain evidence="1">JINMINGXINNONG_FW02</strain>
        <tissue evidence="1">Leaves</tissue>
    </source>
</reference>
<comment type="caution">
    <text evidence="1">The sequence shown here is derived from an EMBL/GenBank/DDBJ whole genome shotgun (WGS) entry which is preliminary data.</text>
</comment>
<evidence type="ECO:0000313" key="2">
    <source>
        <dbReference type="Proteomes" id="UP001374584"/>
    </source>
</evidence>
<gene>
    <name evidence="1" type="ORF">VNO80_23530</name>
</gene>
<name>A0AAN9M5V0_PHACN</name>
<proteinExistence type="predicted"/>
<dbReference type="EMBL" id="JAYMYR010000008">
    <property type="protein sequence ID" value="KAK7348825.1"/>
    <property type="molecule type" value="Genomic_DNA"/>
</dbReference>
<organism evidence="1 2">
    <name type="scientific">Phaseolus coccineus</name>
    <name type="common">Scarlet runner bean</name>
    <name type="synonym">Phaseolus multiflorus</name>
    <dbReference type="NCBI Taxonomy" id="3886"/>
    <lineage>
        <taxon>Eukaryota</taxon>
        <taxon>Viridiplantae</taxon>
        <taxon>Streptophyta</taxon>
        <taxon>Embryophyta</taxon>
        <taxon>Tracheophyta</taxon>
        <taxon>Spermatophyta</taxon>
        <taxon>Magnoliopsida</taxon>
        <taxon>eudicotyledons</taxon>
        <taxon>Gunneridae</taxon>
        <taxon>Pentapetalae</taxon>
        <taxon>rosids</taxon>
        <taxon>fabids</taxon>
        <taxon>Fabales</taxon>
        <taxon>Fabaceae</taxon>
        <taxon>Papilionoideae</taxon>
        <taxon>50 kb inversion clade</taxon>
        <taxon>NPAAA clade</taxon>
        <taxon>indigoferoid/millettioid clade</taxon>
        <taxon>Phaseoleae</taxon>
        <taxon>Phaseolus</taxon>
    </lineage>
</organism>
<dbReference type="AlphaFoldDB" id="A0AAN9M5V0"/>
<accession>A0AAN9M5V0</accession>
<protein>
    <submittedName>
        <fullName evidence="1">Uncharacterized protein</fullName>
    </submittedName>
</protein>
<evidence type="ECO:0000313" key="1">
    <source>
        <dbReference type="EMBL" id="KAK7348825.1"/>
    </source>
</evidence>